<dbReference type="RefSeq" id="WP_184660577.1">
    <property type="nucleotide sequence ID" value="NZ_CP031518.1"/>
</dbReference>
<evidence type="ECO:0000313" key="2">
    <source>
        <dbReference type="Proteomes" id="UP000518887"/>
    </source>
</evidence>
<accession>A0A7W8GAK1</accession>
<reference evidence="1 2" key="1">
    <citation type="submission" date="2020-08" db="EMBL/GenBank/DDBJ databases">
        <title>Genomic Encyclopedia of Type Strains, Phase IV (KMG-IV): sequencing the most valuable type-strain genomes for metagenomic binning, comparative biology and taxonomic classification.</title>
        <authorList>
            <person name="Goeker M."/>
        </authorList>
    </citation>
    <scope>NUCLEOTIDE SEQUENCE [LARGE SCALE GENOMIC DNA]</scope>
    <source>
        <strain evidence="1 2">DSM 103462</strain>
    </source>
</reference>
<evidence type="ECO:0000313" key="1">
    <source>
        <dbReference type="EMBL" id="MBB5226890.1"/>
    </source>
</evidence>
<gene>
    <name evidence="1" type="ORF">HNP76_002278</name>
</gene>
<sequence>MIDHLIFTENLPAIKGCDVDYLFEVAEYFFRLSITARREGILALEDYFSGDTWKNEEQLYLIEKDDASKTPVLRPHENHIFTPIVRCVTECIESDKIIERAELFLKKSCPSDLEKFALIVGINSILAIQSALPKTDYIVRIASLFGTDFAGECERRLRKMSDDIYNARYKKEHEIVAVITDEIKERLLKVDSILRKKEIQLKHEMTKLLSDDDNFCPPKEQKIPIQFISGNMRFSSNDGTTESLVAEEAGWGLSYSPELLSVRLNAGENLEDFFEDSPQYELECENGKISVCHSTKELWGNSHSSYDAFCYHAEDFMHLTENFAEDFGKHITFMISVTRRFIMESE</sequence>
<keyword evidence="2" id="KW-1185">Reference proteome</keyword>
<name>A0A7W8GAK1_9SPIR</name>
<dbReference type="Proteomes" id="UP000518887">
    <property type="component" value="Unassembled WGS sequence"/>
</dbReference>
<dbReference type="AlphaFoldDB" id="A0A7W8GAK1"/>
<dbReference type="EMBL" id="JACHFQ010000007">
    <property type="protein sequence ID" value="MBB5226890.1"/>
    <property type="molecule type" value="Genomic_DNA"/>
</dbReference>
<organism evidence="1 2">
    <name type="scientific">Treponema ruminis</name>
    <dbReference type="NCBI Taxonomy" id="744515"/>
    <lineage>
        <taxon>Bacteria</taxon>
        <taxon>Pseudomonadati</taxon>
        <taxon>Spirochaetota</taxon>
        <taxon>Spirochaetia</taxon>
        <taxon>Spirochaetales</taxon>
        <taxon>Treponemataceae</taxon>
        <taxon>Treponema</taxon>
    </lineage>
</organism>
<proteinExistence type="predicted"/>
<protein>
    <submittedName>
        <fullName evidence="1">Uncharacterized protein</fullName>
    </submittedName>
</protein>
<comment type="caution">
    <text evidence="1">The sequence shown here is derived from an EMBL/GenBank/DDBJ whole genome shotgun (WGS) entry which is preliminary data.</text>
</comment>